<dbReference type="Pfam" id="PF04657">
    <property type="entry name" value="DMT_YdcZ"/>
    <property type="match status" value="1"/>
</dbReference>
<dbReference type="EMBL" id="JAKKSL010000003">
    <property type="protein sequence ID" value="MCI2284725.1"/>
    <property type="molecule type" value="Genomic_DNA"/>
</dbReference>
<keyword evidence="1" id="KW-1133">Transmembrane helix</keyword>
<keyword evidence="1" id="KW-0812">Transmembrane</keyword>
<reference evidence="2" key="1">
    <citation type="submission" date="2022-01" db="EMBL/GenBank/DDBJ databases">
        <title>Colwellia maritima, isolated from seawater.</title>
        <authorList>
            <person name="Kristyanto S."/>
            <person name="Jung J."/>
            <person name="Jeon C.O."/>
        </authorList>
    </citation>
    <scope>NUCLEOTIDE SEQUENCE</scope>
    <source>
        <strain evidence="2">MSW7</strain>
    </source>
</reference>
<dbReference type="RefSeq" id="WP_242287197.1">
    <property type="nucleotide sequence ID" value="NZ_JAKKSL010000003.1"/>
</dbReference>
<accession>A0ABS9X3D6</accession>
<keyword evidence="3" id="KW-1185">Reference proteome</keyword>
<feature type="transmembrane region" description="Helical" evidence="1">
    <location>
        <begin position="49"/>
        <end position="66"/>
    </location>
</feature>
<evidence type="ECO:0000313" key="2">
    <source>
        <dbReference type="EMBL" id="MCI2284725.1"/>
    </source>
</evidence>
<evidence type="ECO:0000313" key="3">
    <source>
        <dbReference type="Proteomes" id="UP001139646"/>
    </source>
</evidence>
<protein>
    <submittedName>
        <fullName evidence="2">DMT family transporter</fullName>
    </submittedName>
</protein>
<gene>
    <name evidence="2" type="ORF">L3081_16685</name>
</gene>
<dbReference type="InterPro" id="IPR006750">
    <property type="entry name" value="YdcZ"/>
</dbReference>
<proteinExistence type="predicted"/>
<feature type="transmembrane region" description="Helical" evidence="1">
    <location>
        <begin position="18"/>
        <end position="37"/>
    </location>
</feature>
<name>A0ABS9X3D6_9GAMM</name>
<sequence>MVFTRQYPELVEIKSVPVFLWFSGVLSALGISMFYYLIPKMGVGNMMSYALTGQLLMAIVASHFGPV</sequence>
<comment type="caution">
    <text evidence="2">The sequence shown here is derived from an EMBL/GenBank/DDBJ whole genome shotgun (WGS) entry which is preliminary data.</text>
</comment>
<evidence type="ECO:0000256" key="1">
    <source>
        <dbReference type="SAM" id="Phobius"/>
    </source>
</evidence>
<organism evidence="2 3">
    <name type="scientific">Colwellia maritima</name>
    <dbReference type="NCBI Taxonomy" id="2912588"/>
    <lineage>
        <taxon>Bacteria</taxon>
        <taxon>Pseudomonadati</taxon>
        <taxon>Pseudomonadota</taxon>
        <taxon>Gammaproteobacteria</taxon>
        <taxon>Alteromonadales</taxon>
        <taxon>Colwelliaceae</taxon>
        <taxon>Colwellia</taxon>
    </lineage>
</organism>
<keyword evidence="1" id="KW-0472">Membrane</keyword>
<dbReference type="Proteomes" id="UP001139646">
    <property type="component" value="Unassembled WGS sequence"/>
</dbReference>